<proteinExistence type="predicted"/>
<dbReference type="AlphaFoldDB" id="A0A081BHV5"/>
<keyword evidence="2" id="KW-0472">Membrane</keyword>
<dbReference type="EMBL" id="BBJM01000009">
    <property type="protein sequence ID" value="GAK47623.1"/>
    <property type="molecule type" value="Genomic_DNA"/>
</dbReference>
<dbReference type="RefSeq" id="WP_034527120.1">
    <property type="nucleotide sequence ID" value="NZ_BBJM01000009.1"/>
</dbReference>
<feature type="compositionally biased region" description="Basic and acidic residues" evidence="1">
    <location>
        <begin position="14"/>
        <end position="24"/>
    </location>
</feature>
<name>A0A081BHV5_9LACO</name>
<dbReference type="STRING" id="1291743.LOSG293_090480"/>
<dbReference type="Pfam" id="PF06570">
    <property type="entry name" value="DUF1129"/>
    <property type="match status" value="1"/>
</dbReference>
<feature type="transmembrane region" description="Helical" evidence="2">
    <location>
        <begin position="176"/>
        <end position="196"/>
    </location>
</feature>
<feature type="transmembrane region" description="Helical" evidence="2">
    <location>
        <begin position="144"/>
        <end position="164"/>
    </location>
</feature>
<keyword evidence="2" id="KW-1133">Transmembrane helix</keyword>
<comment type="caution">
    <text evidence="3">The sequence shown here is derived from an EMBL/GenBank/DDBJ whole genome shotgun (WGS) entry which is preliminary data.</text>
</comment>
<feature type="region of interest" description="Disordered" evidence="1">
    <location>
        <begin position="1"/>
        <end position="24"/>
    </location>
</feature>
<gene>
    <name evidence="3" type="ORF">LOSG293_090480</name>
</gene>
<protein>
    <submittedName>
        <fullName evidence="3">Uncharacterized membrane-bound protein conserved in bacteria</fullName>
    </submittedName>
</protein>
<sequence length="239" mass="26497">MSDNQNRKRNAGVQKDRNNVAKNERSAFDNLGLTKRNADYMFRFNSEIEKSKLSVEKKAEAVNQMVQELLEGQKSGKTAKGMYGSVQERVDYVVNGPAKGPGADDPYWPSAFYNGLIFFMIFNVMFGAIMLFSPKTAAGSQPVGIVSILISSALAGLALPYMSTIFDPKRKHSQSIWTRLLIVIALFIVWMSLFYLTSAIPPVANPILKTWPSIIVGVASGAGALWIRRQYGLKKGFLF</sequence>
<reference evidence="3" key="1">
    <citation type="journal article" date="2014" name="Genome Announc.">
        <title>Draft Genome Sequence of Lactobacillus oryzae Strain SG293T.</title>
        <authorList>
            <person name="Tanizawa Y."/>
            <person name="Fujisawa T."/>
            <person name="Mochizuki T."/>
            <person name="Kaminuma E."/>
            <person name="Nakamura Y."/>
            <person name="Tohno M."/>
        </authorList>
    </citation>
    <scope>NUCLEOTIDE SEQUENCE [LARGE SCALE GENOMIC DNA]</scope>
    <source>
        <strain evidence="3">SG293</strain>
    </source>
</reference>
<evidence type="ECO:0000256" key="1">
    <source>
        <dbReference type="SAM" id="MobiDB-lite"/>
    </source>
</evidence>
<organism evidence="3 4">
    <name type="scientific">Secundilactobacillus oryzae JCM 18671</name>
    <dbReference type="NCBI Taxonomy" id="1291743"/>
    <lineage>
        <taxon>Bacteria</taxon>
        <taxon>Bacillati</taxon>
        <taxon>Bacillota</taxon>
        <taxon>Bacilli</taxon>
        <taxon>Lactobacillales</taxon>
        <taxon>Lactobacillaceae</taxon>
        <taxon>Secundilactobacillus</taxon>
    </lineage>
</organism>
<dbReference type="InterPro" id="IPR009214">
    <property type="entry name" value="DUF1129"/>
</dbReference>
<dbReference type="eggNOG" id="COG4858">
    <property type="taxonomic scope" value="Bacteria"/>
</dbReference>
<evidence type="ECO:0000256" key="2">
    <source>
        <dbReference type="SAM" id="Phobius"/>
    </source>
</evidence>
<feature type="transmembrane region" description="Helical" evidence="2">
    <location>
        <begin position="111"/>
        <end position="132"/>
    </location>
</feature>
<dbReference type="OrthoDB" id="2143285at2"/>
<feature type="transmembrane region" description="Helical" evidence="2">
    <location>
        <begin position="208"/>
        <end position="227"/>
    </location>
</feature>
<dbReference type="Proteomes" id="UP000028700">
    <property type="component" value="Unassembled WGS sequence"/>
</dbReference>
<accession>A0A081BHV5</accession>
<keyword evidence="4" id="KW-1185">Reference proteome</keyword>
<keyword evidence="2" id="KW-0812">Transmembrane</keyword>
<evidence type="ECO:0000313" key="3">
    <source>
        <dbReference type="EMBL" id="GAK47623.1"/>
    </source>
</evidence>
<evidence type="ECO:0000313" key="4">
    <source>
        <dbReference type="Proteomes" id="UP000028700"/>
    </source>
</evidence>